<dbReference type="InterPro" id="IPR026906">
    <property type="entry name" value="LRR_5"/>
</dbReference>
<dbReference type="Gene3D" id="3.80.10.10">
    <property type="entry name" value="Ribonuclease Inhibitor"/>
    <property type="match status" value="2"/>
</dbReference>
<evidence type="ECO:0000313" key="2">
    <source>
        <dbReference type="Proteomes" id="UP001515480"/>
    </source>
</evidence>
<evidence type="ECO:0008006" key="3">
    <source>
        <dbReference type="Google" id="ProtNLM"/>
    </source>
</evidence>
<proteinExistence type="predicted"/>
<dbReference type="PANTHER" id="PTHR45661">
    <property type="entry name" value="SURFACE ANTIGEN"/>
    <property type="match status" value="1"/>
</dbReference>
<protein>
    <recommendedName>
        <fullName evidence="3">Leucine-rich repeat domain-containing protein</fullName>
    </recommendedName>
</protein>
<comment type="caution">
    <text evidence="1">The sequence shown here is derived from an EMBL/GenBank/DDBJ whole genome shotgun (WGS) entry which is preliminary data.</text>
</comment>
<dbReference type="AlphaFoldDB" id="A0AB34IG12"/>
<sequence>MPASLMTIGEGVLVVFQAAARGAPGVVEDDQRIRVRPVRGIAERGVFGIPGDHRLEYCEVLECATLPSSLRAIGEYSFSGCSKLGRVTFATPSGLAVNDADTFSRCAALSTVAIPSMVKAIHTHAFAMCTRLVSVYMATDGALAWIGIRAFSECAALRTVAFPPSLASIGPRAFYACRRLCDVTFAEPSSLAAISEYAFEECDALEAVTLPASHRSYATNAFGPRVAVSGLSSSFRVDFPNAIILE</sequence>
<reference evidence="1 2" key="1">
    <citation type="journal article" date="2024" name="Science">
        <title>Giant polyketide synthase enzymes in the biosynthesis of giant marine polyether toxins.</title>
        <authorList>
            <person name="Fallon T.R."/>
            <person name="Shende V.V."/>
            <person name="Wierzbicki I.H."/>
            <person name="Pendleton A.L."/>
            <person name="Watervoot N.F."/>
            <person name="Auber R.P."/>
            <person name="Gonzalez D.J."/>
            <person name="Wisecaver J.H."/>
            <person name="Moore B.S."/>
        </authorList>
    </citation>
    <scope>NUCLEOTIDE SEQUENCE [LARGE SCALE GENOMIC DNA]</scope>
    <source>
        <strain evidence="1 2">12B1</strain>
    </source>
</reference>
<dbReference type="EMBL" id="JBGBPQ010000026">
    <property type="protein sequence ID" value="KAL1499248.1"/>
    <property type="molecule type" value="Genomic_DNA"/>
</dbReference>
<dbReference type="InterPro" id="IPR032675">
    <property type="entry name" value="LRR_dom_sf"/>
</dbReference>
<organism evidence="1 2">
    <name type="scientific">Prymnesium parvum</name>
    <name type="common">Toxic golden alga</name>
    <dbReference type="NCBI Taxonomy" id="97485"/>
    <lineage>
        <taxon>Eukaryota</taxon>
        <taxon>Haptista</taxon>
        <taxon>Haptophyta</taxon>
        <taxon>Prymnesiophyceae</taxon>
        <taxon>Prymnesiales</taxon>
        <taxon>Prymnesiaceae</taxon>
        <taxon>Prymnesium</taxon>
    </lineage>
</organism>
<accession>A0AB34IG12</accession>
<name>A0AB34IG12_PRYPA</name>
<dbReference type="InterPro" id="IPR053139">
    <property type="entry name" value="Surface_bspA-like"/>
</dbReference>
<gene>
    <name evidence="1" type="ORF">AB1Y20_013752</name>
</gene>
<dbReference type="Proteomes" id="UP001515480">
    <property type="component" value="Unassembled WGS sequence"/>
</dbReference>
<evidence type="ECO:0000313" key="1">
    <source>
        <dbReference type="EMBL" id="KAL1499248.1"/>
    </source>
</evidence>
<keyword evidence="2" id="KW-1185">Reference proteome</keyword>
<dbReference type="PANTHER" id="PTHR45661:SF3">
    <property type="entry name" value="IG-LIKE DOMAIN-CONTAINING PROTEIN"/>
    <property type="match status" value="1"/>
</dbReference>
<dbReference type="Pfam" id="PF13306">
    <property type="entry name" value="LRR_5"/>
    <property type="match status" value="2"/>
</dbReference>
<dbReference type="SUPFAM" id="SSF52058">
    <property type="entry name" value="L domain-like"/>
    <property type="match status" value="1"/>
</dbReference>